<dbReference type="GeneID" id="36344696"/>
<protein>
    <submittedName>
        <fullName evidence="1">Uncharacterized protein</fullName>
    </submittedName>
</protein>
<sequence>MVGSAAFPLTVLLQHGDIRTAVSMPLFVKSTNVKNKVFRNADSDPINCSKAKFRFALLRDRVFSCDTDQRTELREEMKGGFL</sequence>
<organism evidence="1 2">
    <name type="scientific">Echinococcus granulosus</name>
    <name type="common">Hydatid tapeworm</name>
    <dbReference type="NCBI Taxonomy" id="6210"/>
    <lineage>
        <taxon>Eukaryota</taxon>
        <taxon>Metazoa</taxon>
        <taxon>Spiralia</taxon>
        <taxon>Lophotrochozoa</taxon>
        <taxon>Platyhelminthes</taxon>
        <taxon>Cestoda</taxon>
        <taxon>Eucestoda</taxon>
        <taxon>Cyclophyllidea</taxon>
        <taxon>Taeniidae</taxon>
        <taxon>Echinococcus</taxon>
        <taxon>Echinococcus granulosus group</taxon>
    </lineage>
</organism>
<name>W6U725_ECHGR</name>
<evidence type="ECO:0000313" key="1">
    <source>
        <dbReference type="EMBL" id="EUB56176.1"/>
    </source>
</evidence>
<proteinExistence type="predicted"/>
<dbReference type="EMBL" id="APAU02000126">
    <property type="protein sequence ID" value="EUB56176.1"/>
    <property type="molecule type" value="Genomic_DNA"/>
</dbReference>
<dbReference type="RefSeq" id="XP_024347372.1">
    <property type="nucleotide sequence ID" value="XM_024498230.1"/>
</dbReference>
<keyword evidence="2" id="KW-1185">Reference proteome</keyword>
<comment type="caution">
    <text evidence="1">The sequence shown here is derived from an EMBL/GenBank/DDBJ whole genome shotgun (WGS) entry which is preliminary data.</text>
</comment>
<reference evidence="1 2" key="1">
    <citation type="journal article" date="2013" name="Nat. Genet.">
        <title>The genome of the hydatid tapeworm Echinococcus granulosus.</title>
        <authorList>
            <person name="Zheng H."/>
            <person name="Zhang W."/>
            <person name="Zhang L."/>
            <person name="Zhang Z."/>
            <person name="Li J."/>
            <person name="Lu G."/>
            <person name="Zhu Y."/>
            <person name="Wang Y."/>
            <person name="Huang Y."/>
            <person name="Liu J."/>
            <person name="Kang H."/>
            <person name="Chen J."/>
            <person name="Wang L."/>
            <person name="Chen A."/>
            <person name="Yu S."/>
            <person name="Gao Z."/>
            <person name="Jin L."/>
            <person name="Gu W."/>
            <person name="Wang Z."/>
            <person name="Zhao L."/>
            <person name="Shi B."/>
            <person name="Wen H."/>
            <person name="Lin R."/>
            <person name="Jones M.K."/>
            <person name="Brejova B."/>
            <person name="Vinar T."/>
            <person name="Zhao G."/>
            <person name="McManus D.P."/>
            <person name="Chen Z."/>
            <person name="Zhou Y."/>
            <person name="Wang S."/>
        </authorList>
    </citation>
    <scope>NUCLEOTIDE SEQUENCE [LARGE SCALE GENOMIC DNA]</scope>
</reference>
<dbReference type="Proteomes" id="UP000019149">
    <property type="component" value="Unassembled WGS sequence"/>
</dbReference>
<evidence type="ECO:0000313" key="2">
    <source>
        <dbReference type="Proteomes" id="UP000019149"/>
    </source>
</evidence>
<dbReference type="CTD" id="36344696"/>
<gene>
    <name evidence="1" type="ORF">EGR_08981</name>
</gene>
<dbReference type="AlphaFoldDB" id="W6U725"/>
<accession>W6U725</accession>
<dbReference type="KEGG" id="egl:EGR_08981"/>